<evidence type="ECO:0000256" key="2">
    <source>
        <dbReference type="ARBA" id="ARBA00023125"/>
    </source>
</evidence>
<evidence type="ECO:0000259" key="4">
    <source>
        <dbReference type="PROSITE" id="PS50932"/>
    </source>
</evidence>
<dbReference type="InterPro" id="IPR010982">
    <property type="entry name" value="Lambda_DNA-bd_dom_sf"/>
</dbReference>
<name>A0A087DM80_BIFAD</name>
<dbReference type="SUPFAM" id="SSF47413">
    <property type="entry name" value="lambda repressor-like DNA-binding domains"/>
    <property type="match status" value="1"/>
</dbReference>
<sequence>MPRTTIADVAQAAGVSVSTVSRALRGLDRVSPETRERIEQEAKRLHFSFSKSASSLASGKTMRVAVLLPNEISSWFNAHAFEGIYEVMSKAGYDIVPYIVWTQDDLDAFFQNLPGNRNVDAVIEASFDFDEAKKQVLGDLTIPVVGMNAPSTHGLDAGVAIDDEASMATIVRFLKSLGHKTLAYIEQPINTTPFVCSDRLRKKGFSEASQACGYADEDIIVMPSLSHIDARSEQDIYSGIVAQLLSAPKQPTAICVSVDAVAAPLLKELRRMGWRVPQDVSLVGFDDDDTATALDLTTMHQDPAEIGRIAARKTLALLNGETLDEPFTVMPTSLVLRGTTERVS</sequence>
<accession>A0A087DM80</accession>
<dbReference type="Pfam" id="PF13377">
    <property type="entry name" value="Peripla_BP_3"/>
    <property type="match status" value="1"/>
</dbReference>
<feature type="domain" description="HTH lacI-type" evidence="4">
    <location>
        <begin position="4"/>
        <end position="58"/>
    </location>
</feature>
<dbReference type="PANTHER" id="PTHR30146">
    <property type="entry name" value="LACI-RELATED TRANSCRIPTIONAL REPRESSOR"/>
    <property type="match status" value="1"/>
</dbReference>
<reference evidence="5 6" key="1">
    <citation type="submission" date="2014-03" db="EMBL/GenBank/DDBJ databases">
        <title>Genomics of Bifidobacteria.</title>
        <authorList>
            <person name="Ventura M."/>
            <person name="Milani C."/>
            <person name="Lugli G.A."/>
        </authorList>
    </citation>
    <scope>NUCLEOTIDE SEQUENCE [LARGE SCALE GENOMIC DNA]</scope>
    <source>
        <strain evidence="6">JCM 15918</strain>
    </source>
</reference>
<dbReference type="CDD" id="cd01392">
    <property type="entry name" value="HTH_LacI"/>
    <property type="match status" value="1"/>
</dbReference>
<dbReference type="SUPFAM" id="SSF53822">
    <property type="entry name" value="Periplasmic binding protein-like I"/>
    <property type="match status" value="1"/>
</dbReference>
<evidence type="ECO:0000313" key="6">
    <source>
        <dbReference type="Proteomes" id="UP000029091"/>
    </source>
</evidence>
<dbReference type="EMBL" id="JGZQ01000008">
    <property type="protein sequence ID" value="KFI96630.1"/>
    <property type="molecule type" value="Genomic_DNA"/>
</dbReference>
<keyword evidence="3" id="KW-0804">Transcription</keyword>
<dbReference type="InterPro" id="IPR000843">
    <property type="entry name" value="HTH_LacI"/>
</dbReference>
<gene>
    <name evidence="5" type="ORF">BSTER_0470</name>
</gene>
<dbReference type="Pfam" id="PF00356">
    <property type="entry name" value="LacI"/>
    <property type="match status" value="1"/>
</dbReference>
<dbReference type="CDD" id="cd06267">
    <property type="entry name" value="PBP1_LacI_sugar_binding-like"/>
    <property type="match status" value="1"/>
</dbReference>
<keyword evidence="2" id="KW-0238">DNA-binding</keyword>
<organism evidence="5 6">
    <name type="scientific">Bifidobacterium adolescentis JCM 15918</name>
    <dbReference type="NCBI Taxonomy" id="1437612"/>
    <lineage>
        <taxon>Bacteria</taxon>
        <taxon>Bacillati</taxon>
        <taxon>Actinomycetota</taxon>
        <taxon>Actinomycetes</taxon>
        <taxon>Bifidobacteriales</taxon>
        <taxon>Bifidobacteriaceae</taxon>
        <taxon>Bifidobacterium</taxon>
    </lineage>
</organism>
<dbReference type="InterPro" id="IPR046335">
    <property type="entry name" value="LacI/GalR-like_sensor"/>
</dbReference>
<dbReference type="PROSITE" id="PS50932">
    <property type="entry name" value="HTH_LACI_2"/>
    <property type="match status" value="1"/>
</dbReference>
<dbReference type="Gene3D" id="1.10.260.40">
    <property type="entry name" value="lambda repressor-like DNA-binding domains"/>
    <property type="match status" value="1"/>
</dbReference>
<dbReference type="PROSITE" id="PS00356">
    <property type="entry name" value="HTH_LACI_1"/>
    <property type="match status" value="1"/>
</dbReference>
<evidence type="ECO:0000313" key="5">
    <source>
        <dbReference type="EMBL" id="KFI96630.1"/>
    </source>
</evidence>
<dbReference type="RefSeq" id="WP_033499235.1">
    <property type="nucleotide sequence ID" value="NZ_JDUX01000001.1"/>
</dbReference>
<dbReference type="AlphaFoldDB" id="A0A087DM80"/>
<evidence type="ECO:0000256" key="1">
    <source>
        <dbReference type="ARBA" id="ARBA00023015"/>
    </source>
</evidence>
<protein>
    <submittedName>
        <fullName evidence="5">LacI-type transcriptional regulator</fullName>
    </submittedName>
</protein>
<dbReference type="Gene3D" id="3.40.50.2300">
    <property type="match status" value="2"/>
</dbReference>
<dbReference type="PANTHER" id="PTHR30146:SF138">
    <property type="entry name" value="TRANSCRIPTIONAL REGULATORY PROTEIN"/>
    <property type="match status" value="1"/>
</dbReference>
<comment type="caution">
    <text evidence="5">The sequence shown here is derived from an EMBL/GenBank/DDBJ whole genome shotgun (WGS) entry which is preliminary data.</text>
</comment>
<dbReference type="GO" id="GO:0003700">
    <property type="term" value="F:DNA-binding transcription factor activity"/>
    <property type="evidence" value="ECO:0007669"/>
    <property type="project" value="TreeGrafter"/>
</dbReference>
<dbReference type="Proteomes" id="UP000029091">
    <property type="component" value="Unassembled WGS sequence"/>
</dbReference>
<proteinExistence type="predicted"/>
<dbReference type="GO" id="GO:0000976">
    <property type="term" value="F:transcription cis-regulatory region binding"/>
    <property type="evidence" value="ECO:0007669"/>
    <property type="project" value="TreeGrafter"/>
</dbReference>
<dbReference type="InterPro" id="IPR028082">
    <property type="entry name" value="Peripla_BP_I"/>
</dbReference>
<evidence type="ECO:0000256" key="3">
    <source>
        <dbReference type="ARBA" id="ARBA00023163"/>
    </source>
</evidence>
<dbReference type="SMART" id="SM00354">
    <property type="entry name" value="HTH_LACI"/>
    <property type="match status" value="1"/>
</dbReference>
<keyword evidence="1" id="KW-0805">Transcription regulation</keyword>